<dbReference type="EMBL" id="JACJQY010000020">
    <property type="protein sequence ID" value="MBD2317871.1"/>
    <property type="molecule type" value="Genomic_DNA"/>
</dbReference>
<feature type="transmembrane region" description="Helical" evidence="8">
    <location>
        <begin position="250"/>
        <end position="270"/>
    </location>
</feature>
<feature type="transmembrane region" description="Helical" evidence="8">
    <location>
        <begin position="32"/>
        <end position="49"/>
    </location>
</feature>
<evidence type="ECO:0000313" key="9">
    <source>
        <dbReference type="EMBL" id="MBD2317871.1"/>
    </source>
</evidence>
<evidence type="ECO:0000313" key="10">
    <source>
        <dbReference type="Proteomes" id="UP000618445"/>
    </source>
</evidence>
<feature type="transmembrane region" description="Helical" evidence="8">
    <location>
        <begin position="277"/>
        <end position="297"/>
    </location>
</feature>
<comment type="subcellular location">
    <subcellularLocation>
        <location evidence="1">Cell membrane</location>
        <topology evidence="1">Multi-pass membrane protein</topology>
    </subcellularLocation>
</comment>
<comment type="similarity">
    <text evidence="2">Belongs to the autoinducer-2 exporter (AI-2E) (TC 2.A.86) family.</text>
</comment>
<dbReference type="PANTHER" id="PTHR21716:SF53">
    <property type="entry name" value="PERMEASE PERM-RELATED"/>
    <property type="match status" value="1"/>
</dbReference>
<comment type="caution">
    <text evidence="9">The sequence shown here is derived from an EMBL/GenBank/DDBJ whole genome shotgun (WGS) entry which is preliminary data.</text>
</comment>
<evidence type="ECO:0000256" key="4">
    <source>
        <dbReference type="ARBA" id="ARBA00022475"/>
    </source>
</evidence>
<dbReference type="InterPro" id="IPR002549">
    <property type="entry name" value="AI-2E-like"/>
</dbReference>
<feature type="transmembrane region" description="Helical" evidence="8">
    <location>
        <begin position="309"/>
        <end position="328"/>
    </location>
</feature>
<evidence type="ECO:0000256" key="2">
    <source>
        <dbReference type="ARBA" id="ARBA00009773"/>
    </source>
</evidence>
<evidence type="ECO:0000256" key="3">
    <source>
        <dbReference type="ARBA" id="ARBA00022448"/>
    </source>
</evidence>
<name>A0ABR8CBY9_9CYAN</name>
<organism evidence="9 10">
    <name type="scientific">Phormidium tenue FACHB-1050</name>
    <dbReference type="NCBI Taxonomy" id="2692857"/>
    <lineage>
        <taxon>Bacteria</taxon>
        <taxon>Bacillati</taxon>
        <taxon>Cyanobacteriota</taxon>
        <taxon>Cyanophyceae</taxon>
        <taxon>Oscillatoriophycideae</taxon>
        <taxon>Oscillatoriales</taxon>
        <taxon>Oscillatoriaceae</taxon>
        <taxon>Phormidium</taxon>
    </lineage>
</organism>
<evidence type="ECO:0000256" key="6">
    <source>
        <dbReference type="ARBA" id="ARBA00022989"/>
    </source>
</evidence>
<evidence type="ECO:0000256" key="1">
    <source>
        <dbReference type="ARBA" id="ARBA00004651"/>
    </source>
</evidence>
<feature type="transmembrane region" description="Helical" evidence="8">
    <location>
        <begin position="69"/>
        <end position="88"/>
    </location>
</feature>
<dbReference type="Proteomes" id="UP000618445">
    <property type="component" value="Unassembled WGS sequence"/>
</dbReference>
<dbReference type="PANTHER" id="PTHR21716">
    <property type="entry name" value="TRANSMEMBRANE PROTEIN"/>
    <property type="match status" value="1"/>
</dbReference>
<dbReference type="RefSeq" id="WP_190578675.1">
    <property type="nucleotide sequence ID" value="NZ_CAWPQU010000013.1"/>
</dbReference>
<gene>
    <name evidence="9" type="ORF">H6G05_13565</name>
</gene>
<keyword evidence="5 8" id="KW-0812">Transmembrane</keyword>
<keyword evidence="7 8" id="KW-0472">Membrane</keyword>
<reference evidence="9 10" key="1">
    <citation type="journal article" date="2020" name="ISME J.">
        <title>Comparative genomics reveals insights into cyanobacterial evolution and habitat adaptation.</title>
        <authorList>
            <person name="Chen M.Y."/>
            <person name="Teng W.K."/>
            <person name="Zhao L."/>
            <person name="Hu C.X."/>
            <person name="Zhou Y.K."/>
            <person name="Han B.P."/>
            <person name="Song L.R."/>
            <person name="Shu W.S."/>
        </authorList>
    </citation>
    <scope>NUCLEOTIDE SEQUENCE [LARGE SCALE GENOMIC DNA]</scope>
    <source>
        <strain evidence="9 10">FACHB-1050</strain>
    </source>
</reference>
<keyword evidence="4" id="KW-1003">Cell membrane</keyword>
<protein>
    <submittedName>
        <fullName evidence="9">AI-2E family transporter</fullName>
    </submittedName>
</protein>
<evidence type="ECO:0000256" key="7">
    <source>
        <dbReference type="ARBA" id="ARBA00023136"/>
    </source>
</evidence>
<feature type="transmembrane region" description="Helical" evidence="8">
    <location>
        <begin position="151"/>
        <end position="176"/>
    </location>
</feature>
<evidence type="ECO:0000256" key="8">
    <source>
        <dbReference type="SAM" id="Phobius"/>
    </source>
</evidence>
<sequence length="355" mass="39281">MLNGKNFFSKYLKRIVFIAVAIYLAFRLQQTLQLLLTSVFLAGAITPIVEQISRFHFKFNRWKFGLNRVWAVVTLYLFLLIVIVLAIAPAPQIILELGQFFIKLPNLLEQIQLPKGGLLNFSQDELRRIFQTQPLIDQAQNFGKDIVGQTFVFTLQVVNAIGVGILSMLIAAYMVINSDSLVRRCLRPFSKEIRQQVEILIPPITRCLGAYVVGRVGTSSLLGFCTYLTLSIFGIPYAGALGLLVAIANLIPYIGGLVALVAIFIAAWGVDFNRGAIALFICFALQQIEAFILQPWLVAPYLNLDPFELLLSIIVGAELFGVVGAIVAPPIAGTSRILFNHFVASTSDENSETKE</sequence>
<proteinExistence type="inferred from homology"/>
<accession>A0ABR8CBY9</accession>
<keyword evidence="6 8" id="KW-1133">Transmembrane helix</keyword>
<keyword evidence="3" id="KW-0813">Transport</keyword>
<keyword evidence="10" id="KW-1185">Reference proteome</keyword>
<evidence type="ECO:0000256" key="5">
    <source>
        <dbReference type="ARBA" id="ARBA00022692"/>
    </source>
</evidence>
<feature type="transmembrane region" description="Helical" evidence="8">
    <location>
        <begin position="7"/>
        <end position="26"/>
    </location>
</feature>
<dbReference type="Pfam" id="PF01594">
    <property type="entry name" value="AI-2E_transport"/>
    <property type="match status" value="1"/>
</dbReference>
<feature type="transmembrane region" description="Helical" evidence="8">
    <location>
        <begin position="221"/>
        <end position="244"/>
    </location>
</feature>